<evidence type="ECO:0000313" key="11">
    <source>
        <dbReference type="EMBL" id="CAG8022084.1"/>
    </source>
</evidence>
<keyword evidence="4 9" id="KW-0812">Transmembrane</keyword>
<evidence type="ECO:0000256" key="2">
    <source>
        <dbReference type="ARBA" id="ARBA00010992"/>
    </source>
</evidence>
<feature type="transmembrane region" description="Helical" evidence="9">
    <location>
        <begin position="255"/>
        <end position="275"/>
    </location>
</feature>
<evidence type="ECO:0000256" key="9">
    <source>
        <dbReference type="SAM" id="Phobius"/>
    </source>
</evidence>
<keyword evidence="6 9" id="KW-0472">Membrane</keyword>
<name>A0A9W4HI65_PENNA</name>
<proteinExistence type="inferred from homology"/>
<feature type="transmembrane region" description="Helical" evidence="9">
    <location>
        <begin position="476"/>
        <end position="496"/>
    </location>
</feature>
<feature type="compositionally biased region" description="Basic and acidic residues" evidence="8">
    <location>
        <begin position="606"/>
        <end position="619"/>
    </location>
</feature>
<dbReference type="InterPro" id="IPR005828">
    <property type="entry name" value="MFS_sugar_transport-like"/>
</dbReference>
<evidence type="ECO:0000259" key="10">
    <source>
        <dbReference type="PROSITE" id="PS50850"/>
    </source>
</evidence>
<dbReference type="PRINTS" id="PR00171">
    <property type="entry name" value="SUGRTRNSPORT"/>
</dbReference>
<evidence type="ECO:0000256" key="3">
    <source>
        <dbReference type="ARBA" id="ARBA00022448"/>
    </source>
</evidence>
<evidence type="ECO:0000256" key="4">
    <source>
        <dbReference type="ARBA" id="ARBA00022692"/>
    </source>
</evidence>
<dbReference type="InterPro" id="IPR036259">
    <property type="entry name" value="MFS_trans_sf"/>
</dbReference>
<dbReference type="Gene3D" id="1.20.1250.20">
    <property type="entry name" value="MFS general substrate transporter like domains"/>
    <property type="match status" value="1"/>
</dbReference>
<feature type="compositionally biased region" description="Acidic residues" evidence="8">
    <location>
        <begin position="628"/>
        <end position="637"/>
    </location>
</feature>
<feature type="transmembrane region" description="Helical" evidence="9">
    <location>
        <begin position="194"/>
        <end position="217"/>
    </location>
</feature>
<keyword evidence="5 9" id="KW-1133">Transmembrane helix</keyword>
<feature type="transmembrane region" description="Helical" evidence="9">
    <location>
        <begin position="412"/>
        <end position="436"/>
    </location>
</feature>
<comment type="caution">
    <text evidence="11">The sequence shown here is derived from an EMBL/GenBank/DDBJ whole genome shotgun (WGS) entry which is preliminary data.</text>
</comment>
<dbReference type="FunFam" id="1.20.1250.20:FF:000061">
    <property type="entry name" value="MFS sugar transporter"/>
    <property type="match status" value="1"/>
</dbReference>
<dbReference type="InterPro" id="IPR005829">
    <property type="entry name" value="Sugar_transporter_CS"/>
</dbReference>
<dbReference type="Pfam" id="PF00083">
    <property type="entry name" value="Sugar_tr"/>
    <property type="match status" value="1"/>
</dbReference>
<dbReference type="InterPro" id="IPR020846">
    <property type="entry name" value="MFS_dom"/>
</dbReference>
<accession>A0A9W4HI65</accession>
<evidence type="ECO:0000256" key="5">
    <source>
        <dbReference type="ARBA" id="ARBA00022989"/>
    </source>
</evidence>
<protein>
    <recommendedName>
        <fullName evidence="10">Major facilitator superfamily (MFS) profile domain-containing protein</fullName>
    </recommendedName>
</protein>
<dbReference type="GO" id="GO:0005351">
    <property type="term" value="F:carbohydrate:proton symporter activity"/>
    <property type="evidence" value="ECO:0007669"/>
    <property type="project" value="TreeGrafter"/>
</dbReference>
<evidence type="ECO:0000256" key="6">
    <source>
        <dbReference type="ARBA" id="ARBA00023136"/>
    </source>
</evidence>
<evidence type="ECO:0000256" key="8">
    <source>
        <dbReference type="SAM" id="MobiDB-lite"/>
    </source>
</evidence>
<gene>
    <name evidence="11" type="ORF">PNAL_LOCUS2477</name>
</gene>
<dbReference type="InterPro" id="IPR050360">
    <property type="entry name" value="MFS_Sugar_Transporters"/>
</dbReference>
<comment type="subcellular location">
    <subcellularLocation>
        <location evidence="1">Membrane</location>
        <topology evidence="1">Multi-pass membrane protein</topology>
    </subcellularLocation>
</comment>
<feature type="transmembrane region" description="Helical" evidence="9">
    <location>
        <begin position="539"/>
        <end position="559"/>
    </location>
</feature>
<dbReference type="SUPFAM" id="SSF103473">
    <property type="entry name" value="MFS general substrate transporter"/>
    <property type="match status" value="1"/>
</dbReference>
<feature type="transmembrane region" description="Helical" evidence="9">
    <location>
        <begin position="162"/>
        <end position="182"/>
    </location>
</feature>
<evidence type="ECO:0000313" key="12">
    <source>
        <dbReference type="Proteomes" id="UP001153461"/>
    </source>
</evidence>
<reference evidence="11" key="1">
    <citation type="submission" date="2021-07" db="EMBL/GenBank/DDBJ databases">
        <authorList>
            <person name="Branca A.L. A."/>
        </authorList>
    </citation>
    <scope>NUCLEOTIDE SEQUENCE</scope>
</reference>
<dbReference type="Proteomes" id="UP001153461">
    <property type="component" value="Unassembled WGS sequence"/>
</dbReference>
<keyword evidence="3 7" id="KW-0813">Transport</keyword>
<dbReference type="PANTHER" id="PTHR48022:SF55">
    <property type="entry name" value="SUGAR TRANSPORTER STL1"/>
    <property type="match status" value="1"/>
</dbReference>
<dbReference type="EMBL" id="CAJVNV010000077">
    <property type="protein sequence ID" value="CAG8022084.1"/>
    <property type="molecule type" value="Genomic_DNA"/>
</dbReference>
<dbReference type="GO" id="GO:0016020">
    <property type="term" value="C:membrane"/>
    <property type="evidence" value="ECO:0007669"/>
    <property type="project" value="UniProtKB-SubCell"/>
</dbReference>
<dbReference type="AlphaFoldDB" id="A0A9W4HI65"/>
<dbReference type="NCBIfam" id="TIGR00879">
    <property type="entry name" value="SP"/>
    <property type="match status" value="1"/>
</dbReference>
<organism evidence="11 12">
    <name type="scientific">Penicillium nalgiovense</name>
    <dbReference type="NCBI Taxonomy" id="60175"/>
    <lineage>
        <taxon>Eukaryota</taxon>
        <taxon>Fungi</taxon>
        <taxon>Dikarya</taxon>
        <taxon>Ascomycota</taxon>
        <taxon>Pezizomycotina</taxon>
        <taxon>Eurotiomycetes</taxon>
        <taxon>Eurotiomycetidae</taxon>
        <taxon>Eurotiales</taxon>
        <taxon>Aspergillaceae</taxon>
        <taxon>Penicillium</taxon>
    </lineage>
</organism>
<sequence>MGALPRCGLQISHSHPHRVDTSGPAKCQAFAGLSPLGPDQGYGTTPTSVLPPECYKKANSCLDFDPIFSFILPFPPLFDLPPPQSDGSYFVPTVNMWTTTSGLSGRSLRVSITFAAVVGFSLFGYNQGMMAGLLNGEEFVASFPILAMPENPTAAQKHYIDVIRGAVTSCYELGCFFGAMFSMFWGERLGRTRLIFTGANVLTIGALLTTVCFTGKWEVGQFVIGRVVSGIGNGMNTATIPVWQSECSGAHNRGFLVCFEGAMIAGGTFIAYWVVFGLSHAGDSVQWRFPVALQIFFALIVAAGALMLPDSPSWFVKRGLDKEACQVLASLKGSTPESDDVLHDFNFLKTDVENSKQTQASWKTVFTFGKTQEFQRLLIGCSGQFFQQFTGCNAAIYYSTLLFQENLHMEKYLSLIMGGIFATVYAIATIPSFFMIERVGRRNLYLIGFLGQGLSFVITFACLIQENENNAKGAAVGIFLFIVFFAFTLLPLPWIYPPEINPLRTRTVGAAASTCTNWICNFAVVMFTPLFAGQSPWGVYLFFALFNFLGLIFGFFFYVETAGRELEEVDIIYAKAHVDGRMPWRVAKDMPKLSFEEIIQQSRELGLDTSDHAAPEKNELGLSSDNGQETEEVEDKK</sequence>
<feature type="transmembrane region" description="Helical" evidence="9">
    <location>
        <begin position="287"/>
        <end position="308"/>
    </location>
</feature>
<comment type="similarity">
    <text evidence="2 7">Belongs to the major facilitator superfamily. Sugar transporter (TC 2.A.1.1) family.</text>
</comment>
<feature type="domain" description="Major facilitator superfamily (MFS) profile" evidence="10">
    <location>
        <begin position="112"/>
        <end position="562"/>
    </location>
</feature>
<feature type="transmembrane region" description="Helical" evidence="9">
    <location>
        <begin position="442"/>
        <end position="464"/>
    </location>
</feature>
<evidence type="ECO:0000256" key="1">
    <source>
        <dbReference type="ARBA" id="ARBA00004141"/>
    </source>
</evidence>
<dbReference type="PROSITE" id="PS00216">
    <property type="entry name" value="SUGAR_TRANSPORT_1"/>
    <property type="match status" value="1"/>
</dbReference>
<dbReference type="PANTHER" id="PTHR48022">
    <property type="entry name" value="PLASTIDIC GLUCOSE TRANSPORTER 4"/>
    <property type="match status" value="1"/>
</dbReference>
<evidence type="ECO:0000256" key="7">
    <source>
        <dbReference type="RuleBase" id="RU003346"/>
    </source>
</evidence>
<feature type="region of interest" description="Disordered" evidence="8">
    <location>
        <begin position="606"/>
        <end position="637"/>
    </location>
</feature>
<dbReference type="GO" id="GO:0015793">
    <property type="term" value="P:glycerol transmembrane transport"/>
    <property type="evidence" value="ECO:0007669"/>
    <property type="project" value="TreeGrafter"/>
</dbReference>
<dbReference type="InterPro" id="IPR003663">
    <property type="entry name" value="Sugar/inositol_transpt"/>
</dbReference>
<feature type="transmembrane region" description="Helical" evidence="9">
    <location>
        <begin position="508"/>
        <end position="532"/>
    </location>
</feature>
<dbReference type="PROSITE" id="PS50850">
    <property type="entry name" value="MFS"/>
    <property type="match status" value="1"/>
</dbReference>
<dbReference type="OrthoDB" id="4951845at2759"/>